<name>T0MM33_9MICR</name>
<proteinExistence type="predicted"/>
<evidence type="ECO:0000313" key="2">
    <source>
        <dbReference type="Proteomes" id="UP000053780"/>
    </source>
</evidence>
<dbReference type="HOGENOM" id="CLU_1378496_0_0_1"/>
<sequence>MKKYLICQKDIELSSSEEIEDIDISNIPSDEFIYETASNLFKKDEIKRAIEEYSLQNRNRINNFQRSRFKSFGIQNESSSSEIEFDDAEEIRIRRNWIQKICFGTEMFNRIMSYELKNENISNIDYLRHQYDTMIISSKDGIYKIVDNVQTKIYDGLVKKVLYDAKFELLLFLSKSSLCISKFNYKMNRIECNTIKII</sequence>
<protein>
    <submittedName>
        <fullName evidence="1">Uncharacterized protein</fullName>
    </submittedName>
</protein>
<organism evidence="1 2">
    <name type="scientific">Vairimorpha apis BRL 01</name>
    <dbReference type="NCBI Taxonomy" id="1037528"/>
    <lineage>
        <taxon>Eukaryota</taxon>
        <taxon>Fungi</taxon>
        <taxon>Fungi incertae sedis</taxon>
        <taxon>Microsporidia</taxon>
        <taxon>Nosematidae</taxon>
        <taxon>Vairimorpha</taxon>
    </lineage>
</organism>
<dbReference type="VEuPathDB" id="MicrosporidiaDB:NAPIS_ORF00356"/>
<dbReference type="Proteomes" id="UP000053780">
    <property type="component" value="Unassembled WGS sequence"/>
</dbReference>
<reference evidence="1 2" key="1">
    <citation type="journal article" date="2013" name="BMC Genomics">
        <title>Genome sequencing and comparative genomics of honey bee microsporidia, Nosema apis reveal novel insights into host-parasite interactions.</title>
        <authorList>
            <person name="Chen Yp."/>
            <person name="Pettis J.S."/>
            <person name="Zhao Y."/>
            <person name="Liu X."/>
            <person name="Tallon L.J."/>
            <person name="Sadzewicz L.D."/>
            <person name="Li R."/>
            <person name="Zheng H."/>
            <person name="Huang S."/>
            <person name="Zhang X."/>
            <person name="Hamilton M.C."/>
            <person name="Pernal S.F."/>
            <person name="Melathopoulos A.P."/>
            <person name="Yan X."/>
            <person name="Evans J.D."/>
        </authorList>
    </citation>
    <scope>NUCLEOTIDE SEQUENCE [LARGE SCALE GENOMIC DNA]</scope>
    <source>
        <strain evidence="1 2">BRL 01</strain>
    </source>
</reference>
<keyword evidence="2" id="KW-1185">Reference proteome</keyword>
<gene>
    <name evidence="1" type="ORF">NAPIS_ORF00356</name>
</gene>
<dbReference type="AlphaFoldDB" id="T0MM33"/>
<evidence type="ECO:0000313" key="1">
    <source>
        <dbReference type="EMBL" id="EQB62070.1"/>
    </source>
</evidence>
<dbReference type="EMBL" id="KE647025">
    <property type="protein sequence ID" value="EQB62070.1"/>
    <property type="molecule type" value="Genomic_DNA"/>
</dbReference>
<accession>T0MM33</accession>